<evidence type="ECO:0000313" key="3">
    <source>
        <dbReference type="Proteomes" id="UP000054466"/>
    </source>
</evidence>
<organism evidence="2 3">
    <name type="scientific">Cladophialophora immunda</name>
    <dbReference type="NCBI Taxonomy" id="569365"/>
    <lineage>
        <taxon>Eukaryota</taxon>
        <taxon>Fungi</taxon>
        <taxon>Dikarya</taxon>
        <taxon>Ascomycota</taxon>
        <taxon>Pezizomycotina</taxon>
        <taxon>Eurotiomycetes</taxon>
        <taxon>Chaetothyriomycetidae</taxon>
        <taxon>Chaetothyriales</taxon>
        <taxon>Herpotrichiellaceae</taxon>
        <taxon>Cladophialophora</taxon>
    </lineage>
</organism>
<gene>
    <name evidence="2" type="ORF">PV07_02394</name>
</gene>
<dbReference type="Proteomes" id="UP000054466">
    <property type="component" value="Unassembled WGS sequence"/>
</dbReference>
<keyword evidence="1" id="KW-1133">Transmembrane helix</keyword>
<evidence type="ECO:0000313" key="2">
    <source>
        <dbReference type="EMBL" id="KIW35712.1"/>
    </source>
</evidence>
<dbReference type="EMBL" id="KN847040">
    <property type="protein sequence ID" value="KIW35712.1"/>
    <property type="molecule type" value="Genomic_DNA"/>
</dbReference>
<dbReference type="RefSeq" id="XP_016255928.1">
    <property type="nucleotide sequence ID" value="XM_016389000.1"/>
</dbReference>
<feature type="transmembrane region" description="Helical" evidence="1">
    <location>
        <begin position="53"/>
        <end position="74"/>
    </location>
</feature>
<accession>A0A0D2BDY0</accession>
<name>A0A0D2BDY0_9EURO</name>
<protein>
    <submittedName>
        <fullName evidence="2">Uncharacterized protein</fullName>
    </submittedName>
</protein>
<dbReference type="HOGENOM" id="CLU_1137894_0_0_1"/>
<evidence type="ECO:0000256" key="1">
    <source>
        <dbReference type="SAM" id="Phobius"/>
    </source>
</evidence>
<dbReference type="AlphaFoldDB" id="A0A0D2BDY0"/>
<sequence>MEPPFDFDSLSYGFKKIDLEGDADSVEGLDEEQIGPASAKSCRQHRQRRFGDVVYAGALGAVAFLVLLAVGFALGVSDEETRTLEDTARLSTATSDLTPLHAEYGCGVECWDQPLYDDMMRRYNESLIFASIDEGEVAISSHQVVESLSQIGHGGLRYEKRTLIASWRTHLIACTSAWQKVTRAVLMQAPLDSWSASYPLAKTCGEQLVYRDQFGWDDMVVVKEVGFVECGLDATGMLKMLATT</sequence>
<keyword evidence="3" id="KW-1185">Reference proteome</keyword>
<dbReference type="VEuPathDB" id="FungiDB:PV07_02394"/>
<reference evidence="2 3" key="1">
    <citation type="submission" date="2015-01" db="EMBL/GenBank/DDBJ databases">
        <title>The Genome Sequence of Cladophialophora immunda CBS83496.</title>
        <authorList>
            <consortium name="The Broad Institute Genomics Platform"/>
            <person name="Cuomo C."/>
            <person name="de Hoog S."/>
            <person name="Gorbushina A."/>
            <person name="Stielow B."/>
            <person name="Teixiera M."/>
            <person name="Abouelleil A."/>
            <person name="Chapman S.B."/>
            <person name="Priest M."/>
            <person name="Young S.K."/>
            <person name="Wortman J."/>
            <person name="Nusbaum C."/>
            <person name="Birren B."/>
        </authorList>
    </citation>
    <scope>NUCLEOTIDE SEQUENCE [LARGE SCALE GENOMIC DNA]</scope>
    <source>
        <strain evidence="2 3">CBS 83496</strain>
    </source>
</reference>
<dbReference type="GeneID" id="27341588"/>
<keyword evidence="1" id="KW-0812">Transmembrane</keyword>
<proteinExistence type="predicted"/>
<keyword evidence="1" id="KW-0472">Membrane</keyword>